<protein>
    <submittedName>
        <fullName evidence="1">Uncharacterized protein</fullName>
    </submittedName>
</protein>
<reference evidence="1" key="1">
    <citation type="submission" date="2020-06" db="EMBL/GenBank/DDBJ databases">
        <title>Draft genome of Bugula neritina, a colonial animal packing powerful symbionts and potential medicines.</title>
        <authorList>
            <person name="Rayko M."/>
        </authorList>
    </citation>
    <scope>NUCLEOTIDE SEQUENCE [LARGE SCALE GENOMIC DNA]</scope>
    <source>
        <strain evidence="1">Kwan_BN1</strain>
    </source>
</reference>
<proteinExistence type="predicted"/>
<dbReference type="EMBL" id="VXIV02003086">
    <property type="protein sequence ID" value="KAF6021235.1"/>
    <property type="molecule type" value="Genomic_DNA"/>
</dbReference>
<dbReference type="Proteomes" id="UP000593567">
    <property type="component" value="Unassembled WGS sequence"/>
</dbReference>
<evidence type="ECO:0000313" key="1">
    <source>
        <dbReference type="EMBL" id="KAF6021235.1"/>
    </source>
</evidence>
<dbReference type="AlphaFoldDB" id="A0A7J7J555"/>
<name>A0A7J7J555_BUGNE</name>
<gene>
    <name evidence="1" type="ORF">EB796_020453</name>
</gene>
<keyword evidence="2" id="KW-1185">Reference proteome</keyword>
<organism evidence="1 2">
    <name type="scientific">Bugula neritina</name>
    <name type="common">Brown bryozoan</name>
    <name type="synonym">Sertularia neritina</name>
    <dbReference type="NCBI Taxonomy" id="10212"/>
    <lineage>
        <taxon>Eukaryota</taxon>
        <taxon>Metazoa</taxon>
        <taxon>Spiralia</taxon>
        <taxon>Lophotrochozoa</taxon>
        <taxon>Bryozoa</taxon>
        <taxon>Gymnolaemata</taxon>
        <taxon>Cheilostomatida</taxon>
        <taxon>Flustrina</taxon>
        <taxon>Buguloidea</taxon>
        <taxon>Bugulidae</taxon>
        <taxon>Bugula</taxon>
    </lineage>
</organism>
<comment type="caution">
    <text evidence="1">The sequence shown here is derived from an EMBL/GenBank/DDBJ whole genome shotgun (WGS) entry which is preliminary data.</text>
</comment>
<accession>A0A7J7J555</accession>
<dbReference type="SUPFAM" id="SSF63825">
    <property type="entry name" value="YWTD domain"/>
    <property type="match status" value="1"/>
</dbReference>
<sequence length="292" mass="32391">MGPEDIRYKAGNSSTAEFALLGGVAQVNETIMLVADYLNNCIRQYDMVTDNITEFIGSCEGTPLQSIKILPGQEVPANTHFLSGPLKIVMIKSQNYLIVIDHVYQLITRYSFEKKTVRLLGDQLLDSLPNPRDILPTSDESAIYVVHSHGLSRVDLSTLEVTLLTGEVSSSVNNIDFSPGSFDTAVIGFIETIRWLVPDRLMVTIGTRLNEELIFIDLNEKEIYSTCIGSEDNNQTVIGPPGTCKLNAPTSLLVTRDRQIYIAGLTNVKYNNYGFNTSSSIFHMKAYGKRLL</sequence>
<evidence type="ECO:0000313" key="2">
    <source>
        <dbReference type="Proteomes" id="UP000593567"/>
    </source>
</evidence>